<proteinExistence type="predicted"/>
<dbReference type="Gene3D" id="1.10.606.20">
    <property type="match status" value="1"/>
</dbReference>
<keyword evidence="2" id="KW-1185">Reference proteome</keyword>
<dbReference type="EMBL" id="QLII01000001">
    <property type="protein sequence ID" value="RAI77745.1"/>
    <property type="molecule type" value="Genomic_DNA"/>
</dbReference>
<evidence type="ECO:0000313" key="2">
    <source>
        <dbReference type="Proteomes" id="UP000249016"/>
    </source>
</evidence>
<sequence>MSPLIRLSIFIICFFWGYGYSVQAQSTIGVNQNPKSSVDPIATTWADMTVRIMTKAPKNTPTYGSRAIGYLGLTMYETVVYASRKHRSVIRILSDTISLPKPDFKKSYCWELALNAGQAYMLKALYAYTDKTEPIDSLANAIHQQYAAQLSPEVVERSEQFGRAVATKIYEWSKSDGGMKAIYAISLKTMSGLRVLAYGFLL</sequence>
<accession>A0A327NSN8</accession>
<organism evidence="1 2">
    <name type="scientific">Spirosoma telluris</name>
    <dbReference type="NCBI Taxonomy" id="2183553"/>
    <lineage>
        <taxon>Bacteria</taxon>
        <taxon>Pseudomonadati</taxon>
        <taxon>Bacteroidota</taxon>
        <taxon>Cytophagia</taxon>
        <taxon>Cytophagales</taxon>
        <taxon>Cytophagaceae</taxon>
        <taxon>Spirosoma</taxon>
    </lineage>
</organism>
<dbReference type="AlphaFoldDB" id="A0A327NSN8"/>
<reference evidence="1 2" key="1">
    <citation type="submission" date="2018-06" db="EMBL/GenBank/DDBJ databases">
        <title>Spirosoma sp. HMF3257 Genome sequencing and assembly.</title>
        <authorList>
            <person name="Kang H."/>
            <person name="Cha I."/>
            <person name="Kim H."/>
            <person name="Kang J."/>
            <person name="Joh K."/>
        </authorList>
    </citation>
    <scope>NUCLEOTIDE SEQUENCE [LARGE SCALE GENOMIC DNA]</scope>
    <source>
        <strain evidence="1 2">HMF3257</strain>
    </source>
</reference>
<gene>
    <name evidence="1" type="ORF">HMF3257_32915</name>
</gene>
<comment type="caution">
    <text evidence="1">The sequence shown here is derived from an EMBL/GenBank/DDBJ whole genome shotgun (WGS) entry which is preliminary data.</text>
</comment>
<protein>
    <submittedName>
        <fullName evidence="1">Uncharacterized protein</fullName>
    </submittedName>
</protein>
<evidence type="ECO:0000313" key="1">
    <source>
        <dbReference type="EMBL" id="RAI77745.1"/>
    </source>
</evidence>
<dbReference type="Proteomes" id="UP000249016">
    <property type="component" value="Unassembled WGS sequence"/>
</dbReference>
<name>A0A327NSN8_9BACT</name>